<evidence type="ECO:0000256" key="1">
    <source>
        <dbReference type="ARBA" id="ARBA00004651"/>
    </source>
</evidence>
<feature type="transmembrane region" description="Helical" evidence="7">
    <location>
        <begin position="21"/>
        <end position="42"/>
    </location>
</feature>
<feature type="domain" description="ABC3 transporter permease C-terminal" evidence="8">
    <location>
        <begin position="285"/>
        <end position="408"/>
    </location>
</feature>
<feature type="transmembrane region" description="Helical" evidence="7">
    <location>
        <begin position="328"/>
        <end position="348"/>
    </location>
</feature>
<dbReference type="KEGG" id="acru:HHL28_09825"/>
<sequence>MALPLSVDIAVTHLMGRRRQTIVSVLGVALGVGFFIAVAALMQGFQTYFRETIIDVSPHVVVEDEFRNPPRQPVQALYAGGAVELRGLKPEEERRGIRNARAMVEALRRMPGVTVAPTLSGQVVLRYGGVDEAASLVGIEPEQEQRVTTLAKDMEAGSLDRLNTTANGIVLGRELAKKLGAKLGDSLLAVTAAGVTRRVTVEGIFHTGIQNLDEGVAYMLLKRAQVLQDRINVVNQVRLRLADPDQAPAVAQRVEARFRYKAESWQETNQNIFQIFTVQNAIMYSIVGAILIVAAFGIFNVISTVIYEKTRDIAILKSMGLTEGDIRRIFLVEGIIAGAIGAVMGWAVGYGLTEVLASIRFDFSDDPSENRFHLSYSLLHYMLGGGFALVAAGLAAYLPARRAARLNPVEIVRGAA</sequence>
<evidence type="ECO:0000313" key="10">
    <source>
        <dbReference type="EMBL" id="QJE73354.1"/>
    </source>
</evidence>
<evidence type="ECO:0000256" key="3">
    <source>
        <dbReference type="ARBA" id="ARBA00022475"/>
    </source>
</evidence>
<feature type="domain" description="MacB-like periplasmic core" evidence="9">
    <location>
        <begin position="21"/>
        <end position="256"/>
    </location>
</feature>
<dbReference type="InterPro" id="IPR003838">
    <property type="entry name" value="ABC3_permease_C"/>
</dbReference>
<dbReference type="Pfam" id="PF02687">
    <property type="entry name" value="FtsX"/>
    <property type="match status" value="1"/>
</dbReference>
<accession>A0A858R7K3</accession>
<evidence type="ECO:0000259" key="8">
    <source>
        <dbReference type="Pfam" id="PF02687"/>
    </source>
</evidence>
<keyword evidence="11" id="KW-1185">Reference proteome</keyword>
<protein>
    <submittedName>
        <fullName evidence="10">ABC transporter permease</fullName>
    </submittedName>
</protein>
<keyword evidence="4 7" id="KW-0812">Transmembrane</keyword>
<dbReference type="AlphaFoldDB" id="A0A858R7K3"/>
<comment type="similarity">
    <text evidence="2">Belongs to the ABC-4 integral membrane protein family. LolC/E subfamily.</text>
</comment>
<dbReference type="GO" id="GO:0098797">
    <property type="term" value="C:plasma membrane protein complex"/>
    <property type="evidence" value="ECO:0007669"/>
    <property type="project" value="TreeGrafter"/>
</dbReference>
<evidence type="ECO:0000256" key="6">
    <source>
        <dbReference type="ARBA" id="ARBA00023136"/>
    </source>
</evidence>
<evidence type="ECO:0000313" key="11">
    <source>
        <dbReference type="Proteomes" id="UP000501891"/>
    </source>
</evidence>
<evidence type="ECO:0000256" key="7">
    <source>
        <dbReference type="SAM" id="Phobius"/>
    </source>
</evidence>
<dbReference type="Pfam" id="PF12704">
    <property type="entry name" value="MacB_PCD"/>
    <property type="match status" value="1"/>
</dbReference>
<dbReference type="PANTHER" id="PTHR30489:SF0">
    <property type="entry name" value="LIPOPROTEIN-RELEASING SYSTEM TRANSMEMBRANE PROTEIN LOLE"/>
    <property type="match status" value="1"/>
</dbReference>
<dbReference type="Proteomes" id="UP000501891">
    <property type="component" value="Chromosome"/>
</dbReference>
<gene>
    <name evidence="10" type="ORF">HHL28_09825</name>
</gene>
<keyword evidence="5 7" id="KW-1133">Transmembrane helix</keyword>
<evidence type="ECO:0000256" key="4">
    <source>
        <dbReference type="ARBA" id="ARBA00022692"/>
    </source>
</evidence>
<dbReference type="GO" id="GO:0044874">
    <property type="term" value="P:lipoprotein localization to outer membrane"/>
    <property type="evidence" value="ECO:0007669"/>
    <property type="project" value="TreeGrafter"/>
</dbReference>
<comment type="subcellular location">
    <subcellularLocation>
        <location evidence="1">Cell membrane</location>
        <topology evidence="1">Multi-pass membrane protein</topology>
    </subcellularLocation>
</comment>
<keyword evidence="3" id="KW-1003">Cell membrane</keyword>
<evidence type="ECO:0000259" key="9">
    <source>
        <dbReference type="Pfam" id="PF12704"/>
    </source>
</evidence>
<evidence type="ECO:0000256" key="5">
    <source>
        <dbReference type="ARBA" id="ARBA00022989"/>
    </source>
</evidence>
<dbReference type="InterPro" id="IPR025857">
    <property type="entry name" value="MacB_PCD"/>
</dbReference>
<feature type="transmembrane region" description="Helical" evidence="7">
    <location>
        <begin position="378"/>
        <end position="398"/>
    </location>
</feature>
<reference evidence="10" key="1">
    <citation type="submission" date="2020-04" db="EMBL/GenBank/DDBJ databases">
        <title>A desert anoxygenic phototrophic bacterium fixes CO2 using RubisCO under aerobic conditions.</title>
        <authorList>
            <person name="Tang K."/>
        </authorList>
    </citation>
    <scope>NUCLEOTIDE SEQUENCE [LARGE SCALE GENOMIC DNA]</scope>
    <source>
        <strain evidence="10">MIMtkB3</strain>
    </source>
</reference>
<dbReference type="InterPro" id="IPR051447">
    <property type="entry name" value="Lipoprotein-release_system"/>
</dbReference>
<dbReference type="PANTHER" id="PTHR30489">
    <property type="entry name" value="LIPOPROTEIN-RELEASING SYSTEM TRANSMEMBRANE PROTEIN LOLE"/>
    <property type="match status" value="1"/>
</dbReference>
<feature type="transmembrane region" description="Helical" evidence="7">
    <location>
        <begin position="281"/>
        <end position="307"/>
    </location>
</feature>
<evidence type="ECO:0000256" key="2">
    <source>
        <dbReference type="ARBA" id="ARBA00005236"/>
    </source>
</evidence>
<dbReference type="EMBL" id="CP051775">
    <property type="protein sequence ID" value="QJE73354.1"/>
    <property type="molecule type" value="Genomic_DNA"/>
</dbReference>
<proteinExistence type="inferred from homology"/>
<name>A0A858R7K3_9PROT</name>
<organism evidence="10 11">
    <name type="scientific">Aerophototrophica crusticola</name>
    <dbReference type="NCBI Taxonomy" id="1709002"/>
    <lineage>
        <taxon>Bacteria</taxon>
        <taxon>Pseudomonadati</taxon>
        <taxon>Pseudomonadota</taxon>
        <taxon>Alphaproteobacteria</taxon>
        <taxon>Rhodospirillales</taxon>
        <taxon>Rhodospirillaceae</taxon>
        <taxon>Aerophototrophica</taxon>
    </lineage>
</organism>
<keyword evidence="6 7" id="KW-0472">Membrane</keyword>